<comment type="subcellular location">
    <subcellularLocation>
        <location evidence="1">Membrane</location>
        <topology evidence="1">Multi-pass membrane protein</topology>
    </subcellularLocation>
</comment>
<dbReference type="InterPro" id="IPR009311">
    <property type="entry name" value="IFI6/IFI27-like"/>
</dbReference>
<dbReference type="OrthoDB" id="440424at2759"/>
<dbReference type="Gene3D" id="3.40.50.720">
    <property type="entry name" value="NAD(P)-binding Rossmann-like Domain"/>
    <property type="match status" value="1"/>
</dbReference>
<feature type="transmembrane region" description="Helical" evidence="6">
    <location>
        <begin position="146"/>
        <end position="165"/>
    </location>
</feature>
<keyword evidence="3 6" id="KW-0812">Transmembrane</keyword>
<feature type="transmembrane region" description="Helical" evidence="6">
    <location>
        <begin position="103"/>
        <end position="126"/>
    </location>
</feature>
<evidence type="ECO:0000256" key="6">
    <source>
        <dbReference type="SAM" id="Phobius"/>
    </source>
</evidence>
<evidence type="ECO:0000256" key="5">
    <source>
        <dbReference type="ARBA" id="ARBA00023136"/>
    </source>
</evidence>
<dbReference type="Gene3D" id="6.10.110.10">
    <property type="match status" value="1"/>
</dbReference>
<proteinExistence type="inferred from homology"/>
<dbReference type="EMBL" id="JACAZH010000003">
    <property type="protein sequence ID" value="KAF7373688.1"/>
    <property type="molecule type" value="Genomic_DNA"/>
</dbReference>
<protein>
    <submittedName>
        <fullName evidence="7">Uncharacterized protein</fullName>
    </submittedName>
</protein>
<evidence type="ECO:0000313" key="7">
    <source>
        <dbReference type="EMBL" id="KAF7373688.1"/>
    </source>
</evidence>
<name>A0A8H6Z7E5_9AGAR</name>
<keyword evidence="5 6" id="KW-0472">Membrane</keyword>
<comment type="similarity">
    <text evidence="2">Belongs to the IFI6/IFI27 family.</text>
</comment>
<dbReference type="AlphaFoldDB" id="A0A8H6Z7E5"/>
<dbReference type="InterPro" id="IPR038213">
    <property type="entry name" value="IFI6/IFI27-like_sf"/>
</dbReference>
<feature type="transmembrane region" description="Helical" evidence="6">
    <location>
        <begin position="200"/>
        <end position="230"/>
    </location>
</feature>
<organism evidence="7 8">
    <name type="scientific">Mycena sanguinolenta</name>
    <dbReference type="NCBI Taxonomy" id="230812"/>
    <lineage>
        <taxon>Eukaryota</taxon>
        <taxon>Fungi</taxon>
        <taxon>Dikarya</taxon>
        <taxon>Basidiomycota</taxon>
        <taxon>Agaricomycotina</taxon>
        <taxon>Agaricomycetes</taxon>
        <taxon>Agaricomycetidae</taxon>
        <taxon>Agaricales</taxon>
        <taxon>Marasmiineae</taxon>
        <taxon>Mycenaceae</taxon>
        <taxon>Mycena</taxon>
    </lineage>
</organism>
<sequence>MDLLNRLLNAKYFILRQVLHVEQVDGDDCYIIIARWISHTCAVLIDWLKDILWAVVKWIYNTFLVFLAWPGNALYGAAQHILRQVLHVEQVDDDDCYTTVARWISCIWAVFIAWLKAIFSAVVKWIYEAATQPILHQDGDDWYTTFARWISRIWAVLVAWLKAIFSPIVKWVYDIFPVFLTWLGNALFSAAQPIKDRPLIFAIVSGVIFLGPQILLLPLIIIWAVFLLLLGIIGFGRRGPVRGSFAAKFQSFFYGGNTPACSLFAMLQSIGMKYHAVTLSNRFLAIIRLIAGLIFVYAAHIRARRIVELNSDYRSQATAPGLKHAFLSNRCSFRSYWASRFGRKRSTLAGWNVHPISPNPGSEASMRLNERDVEVVKTNSSNGSDILTILTRSGPERDNARQKHDRCGERSQRQVLYIQVLNKLSGKKYEGQHYNDKEVIEEYLRSSGLAHAFLHLGAFTESLWIRRETPTGFDISIPKYSPTALQTFTWPFTAVCINHFRPSSRFRLPCRCRQDVVEFPAACNGCAERLGISSPVGSIESVF</sequence>
<evidence type="ECO:0000313" key="8">
    <source>
        <dbReference type="Proteomes" id="UP000623467"/>
    </source>
</evidence>
<reference evidence="7" key="1">
    <citation type="submission" date="2020-05" db="EMBL/GenBank/DDBJ databases">
        <title>Mycena genomes resolve the evolution of fungal bioluminescence.</title>
        <authorList>
            <person name="Tsai I.J."/>
        </authorList>
    </citation>
    <scope>NUCLEOTIDE SEQUENCE</scope>
    <source>
        <strain evidence="7">160909Yilan</strain>
    </source>
</reference>
<dbReference type="GO" id="GO:0016020">
    <property type="term" value="C:membrane"/>
    <property type="evidence" value="ECO:0007669"/>
    <property type="project" value="UniProtKB-SubCell"/>
</dbReference>
<evidence type="ECO:0000256" key="2">
    <source>
        <dbReference type="ARBA" id="ARBA00007262"/>
    </source>
</evidence>
<dbReference type="Pfam" id="PF06140">
    <property type="entry name" value="Ifi-6-16"/>
    <property type="match status" value="1"/>
</dbReference>
<comment type="caution">
    <text evidence="7">The sequence shown here is derived from an EMBL/GenBank/DDBJ whole genome shotgun (WGS) entry which is preliminary data.</text>
</comment>
<gene>
    <name evidence="7" type="ORF">MSAN_00579800</name>
</gene>
<evidence type="ECO:0000256" key="4">
    <source>
        <dbReference type="ARBA" id="ARBA00022989"/>
    </source>
</evidence>
<accession>A0A8H6Z7E5</accession>
<keyword evidence="4 6" id="KW-1133">Transmembrane helix</keyword>
<feature type="transmembrane region" description="Helical" evidence="6">
    <location>
        <begin position="58"/>
        <end position="82"/>
    </location>
</feature>
<evidence type="ECO:0000256" key="1">
    <source>
        <dbReference type="ARBA" id="ARBA00004141"/>
    </source>
</evidence>
<keyword evidence="8" id="KW-1185">Reference proteome</keyword>
<dbReference type="Proteomes" id="UP000623467">
    <property type="component" value="Unassembled WGS sequence"/>
</dbReference>
<evidence type="ECO:0000256" key="3">
    <source>
        <dbReference type="ARBA" id="ARBA00022692"/>
    </source>
</evidence>
<feature type="transmembrane region" description="Helical" evidence="6">
    <location>
        <begin position="283"/>
        <end position="301"/>
    </location>
</feature>